<reference evidence="6" key="1">
    <citation type="journal article" date="2020" name="Stud. Mycol.">
        <title>101 Dothideomycetes genomes: a test case for predicting lifestyles and emergence of pathogens.</title>
        <authorList>
            <person name="Haridas S."/>
            <person name="Albert R."/>
            <person name="Binder M."/>
            <person name="Bloem J."/>
            <person name="Labutti K."/>
            <person name="Salamov A."/>
            <person name="Andreopoulos B."/>
            <person name="Baker S."/>
            <person name="Barry K."/>
            <person name="Bills G."/>
            <person name="Bluhm B."/>
            <person name="Cannon C."/>
            <person name="Castanera R."/>
            <person name="Culley D."/>
            <person name="Daum C."/>
            <person name="Ezra D."/>
            <person name="Gonzalez J."/>
            <person name="Henrissat B."/>
            <person name="Kuo A."/>
            <person name="Liang C."/>
            <person name="Lipzen A."/>
            <person name="Lutzoni F."/>
            <person name="Magnuson J."/>
            <person name="Mondo S."/>
            <person name="Nolan M."/>
            <person name="Ohm R."/>
            <person name="Pangilinan J."/>
            <person name="Park H.-J."/>
            <person name="Ramirez L."/>
            <person name="Alfaro M."/>
            <person name="Sun H."/>
            <person name="Tritt A."/>
            <person name="Yoshinaga Y."/>
            <person name="Zwiers L.-H."/>
            <person name="Turgeon B."/>
            <person name="Goodwin S."/>
            <person name="Spatafora J."/>
            <person name="Crous P."/>
            <person name="Grigoriev I."/>
        </authorList>
    </citation>
    <scope>NUCLEOTIDE SEQUENCE</scope>
    <source>
        <strain evidence="6">CBS 116005</strain>
    </source>
</reference>
<keyword evidence="3" id="KW-0862">Zinc</keyword>
<keyword evidence="7" id="KW-1185">Reference proteome</keyword>
<dbReference type="InterPro" id="IPR001965">
    <property type="entry name" value="Znf_PHD"/>
</dbReference>
<dbReference type="InterPro" id="IPR013083">
    <property type="entry name" value="Znf_RING/FYVE/PHD"/>
</dbReference>
<evidence type="ECO:0000256" key="3">
    <source>
        <dbReference type="ARBA" id="ARBA00022833"/>
    </source>
</evidence>
<evidence type="ECO:0000259" key="5">
    <source>
        <dbReference type="SMART" id="SM00249"/>
    </source>
</evidence>
<feature type="compositionally biased region" description="Basic residues" evidence="4">
    <location>
        <begin position="11"/>
        <end position="26"/>
    </location>
</feature>
<evidence type="ECO:0000256" key="4">
    <source>
        <dbReference type="SAM" id="MobiDB-lite"/>
    </source>
</evidence>
<dbReference type="GO" id="GO:0008270">
    <property type="term" value="F:zinc ion binding"/>
    <property type="evidence" value="ECO:0007669"/>
    <property type="project" value="UniProtKB-KW"/>
</dbReference>
<feature type="domain" description="Zinc finger PHD-type" evidence="5">
    <location>
        <begin position="176"/>
        <end position="228"/>
    </location>
</feature>
<dbReference type="Proteomes" id="UP000799436">
    <property type="component" value="Unassembled WGS sequence"/>
</dbReference>
<evidence type="ECO:0000313" key="7">
    <source>
        <dbReference type="Proteomes" id="UP000799436"/>
    </source>
</evidence>
<sequence>MACDGLDSNAKPKHNSGGKFNRKRVLGKGYQITVEAAAPRTDASDRQTSNQSSERVRVTSTVRTRDHNPSGNVTDASTVNGRDDTDLNGEAASAPANMPLNVADGILGTPVALKASRPCTHKRKSGNAASAALNSNMSDTFTVPLPTSSNGASFTSASGLMRKERMEDAEDSEEIWCYCAKPYGGRLMIECSNRGACPNRWLHASCVPLSEAEVKSLKHKPWYCRDCAKLDRPSRNVVRSSDDVGEAGSHRINGSEKLRAESELVKAVKIRSTGSKGKRDPPSAAFDELTSRLTRATPPNLDQDSATSGPYGVQPYASPQVQSTVTVAEIVETKNTISSRTKPRCGSRSSAKPLVVDKRQALAFFRADLKETGIMRSDPGNRSPAKDAVFHVKPVRVAGQAIIRDSDDDQDEAQKVTNFNYYSAGMGWDNRVKIEESFERGRPMNNAPARTRRNSAAFIEADQVDSQVFDLDAPPSPTGTILNEDAGKTDVFGTGIDPEDRLRRRRMHSMLRAVDMGHGGHEAIDAESGVGIFHVNSTDRDVSEAGDAEEHIGISHANATKIDEDINGGEVNFEDDAQMSSINDEIMEVSSDGTDAEITNVIAETIEISSDEDDAQVAGVNAEIIEISSDEGSEVAVTLGVNLSRPIVPGGKGRTIHQSRAPSGLSVW</sequence>
<dbReference type="EMBL" id="ML995834">
    <property type="protein sequence ID" value="KAF2769435.1"/>
    <property type="molecule type" value="Genomic_DNA"/>
</dbReference>
<organism evidence="6 7">
    <name type="scientific">Teratosphaeria nubilosa</name>
    <dbReference type="NCBI Taxonomy" id="161662"/>
    <lineage>
        <taxon>Eukaryota</taxon>
        <taxon>Fungi</taxon>
        <taxon>Dikarya</taxon>
        <taxon>Ascomycota</taxon>
        <taxon>Pezizomycotina</taxon>
        <taxon>Dothideomycetes</taxon>
        <taxon>Dothideomycetidae</taxon>
        <taxon>Mycosphaerellales</taxon>
        <taxon>Teratosphaeriaceae</taxon>
        <taxon>Teratosphaeria</taxon>
    </lineage>
</organism>
<accession>A0A6G1L9B3</accession>
<protein>
    <recommendedName>
        <fullName evidence="5">Zinc finger PHD-type domain-containing protein</fullName>
    </recommendedName>
</protein>
<dbReference type="InterPro" id="IPR011011">
    <property type="entry name" value="Znf_FYVE_PHD"/>
</dbReference>
<feature type="region of interest" description="Disordered" evidence="4">
    <location>
        <begin position="1"/>
        <end position="88"/>
    </location>
</feature>
<feature type="compositionally biased region" description="Polar residues" evidence="4">
    <location>
        <begin position="69"/>
        <end position="80"/>
    </location>
</feature>
<name>A0A6G1L9B3_9PEZI</name>
<dbReference type="AlphaFoldDB" id="A0A6G1L9B3"/>
<proteinExistence type="predicted"/>
<feature type="region of interest" description="Disordered" evidence="4">
    <location>
        <begin position="270"/>
        <end position="317"/>
    </location>
</feature>
<evidence type="ECO:0000313" key="6">
    <source>
        <dbReference type="EMBL" id="KAF2769435.1"/>
    </source>
</evidence>
<feature type="region of interest" description="Disordered" evidence="4">
    <location>
        <begin position="237"/>
        <end position="258"/>
    </location>
</feature>
<dbReference type="SMART" id="SM00249">
    <property type="entry name" value="PHD"/>
    <property type="match status" value="1"/>
</dbReference>
<keyword evidence="2" id="KW-0863">Zinc-finger</keyword>
<gene>
    <name evidence="6" type="ORF">EJ03DRAFT_374586</name>
</gene>
<evidence type="ECO:0000256" key="1">
    <source>
        <dbReference type="ARBA" id="ARBA00022723"/>
    </source>
</evidence>
<dbReference type="SUPFAM" id="SSF57903">
    <property type="entry name" value="FYVE/PHD zinc finger"/>
    <property type="match status" value="1"/>
</dbReference>
<evidence type="ECO:0000256" key="2">
    <source>
        <dbReference type="ARBA" id="ARBA00022771"/>
    </source>
</evidence>
<dbReference type="Gene3D" id="3.30.40.10">
    <property type="entry name" value="Zinc/RING finger domain, C3HC4 (zinc finger)"/>
    <property type="match status" value="1"/>
</dbReference>
<keyword evidence="1" id="KW-0479">Metal-binding</keyword>